<feature type="region of interest" description="Disordered" evidence="6">
    <location>
        <begin position="95"/>
        <end position="118"/>
    </location>
</feature>
<feature type="domain" description="Putative zinc-finger" evidence="8">
    <location>
        <begin position="203"/>
        <end position="232"/>
    </location>
</feature>
<evidence type="ECO:0000256" key="2">
    <source>
        <dbReference type="ARBA" id="ARBA00023015"/>
    </source>
</evidence>
<feature type="compositionally biased region" description="Acidic residues" evidence="6">
    <location>
        <begin position="107"/>
        <end position="118"/>
    </location>
</feature>
<dbReference type="RefSeq" id="WP_309851489.1">
    <property type="nucleotide sequence ID" value="NZ_BAAAIU010000003.1"/>
</dbReference>
<feature type="region of interest" description="Disordered" evidence="6">
    <location>
        <begin position="458"/>
        <end position="652"/>
    </location>
</feature>
<evidence type="ECO:0000313" key="10">
    <source>
        <dbReference type="Proteomes" id="UP001247307"/>
    </source>
</evidence>
<evidence type="ECO:0000256" key="4">
    <source>
        <dbReference type="ARBA" id="ARBA00023125"/>
    </source>
</evidence>
<dbReference type="InterPro" id="IPR013324">
    <property type="entry name" value="RNA_pol_sigma_r3/r4-like"/>
</dbReference>
<name>A0AAE3YIN4_9MICC</name>
<organism evidence="9 10">
    <name type="scientific">Falsarthrobacter nasiphocae</name>
    <dbReference type="NCBI Taxonomy" id="189863"/>
    <lineage>
        <taxon>Bacteria</taxon>
        <taxon>Bacillati</taxon>
        <taxon>Actinomycetota</taxon>
        <taxon>Actinomycetes</taxon>
        <taxon>Micrococcales</taxon>
        <taxon>Micrococcaceae</taxon>
        <taxon>Falsarthrobacter</taxon>
    </lineage>
</organism>
<accession>A0AAE3YIN4</accession>
<evidence type="ECO:0000256" key="5">
    <source>
        <dbReference type="ARBA" id="ARBA00023163"/>
    </source>
</evidence>
<proteinExistence type="inferred from homology"/>
<dbReference type="Gene3D" id="1.10.10.1320">
    <property type="entry name" value="Anti-sigma factor, zinc-finger domain"/>
    <property type="match status" value="1"/>
</dbReference>
<dbReference type="NCBIfam" id="TIGR02937">
    <property type="entry name" value="sigma70-ECF"/>
    <property type="match status" value="1"/>
</dbReference>
<dbReference type="EMBL" id="JAVDUI010000001">
    <property type="protein sequence ID" value="MDR6892456.1"/>
    <property type="molecule type" value="Genomic_DNA"/>
</dbReference>
<dbReference type="Gene3D" id="1.10.10.10">
    <property type="entry name" value="Winged helix-like DNA-binding domain superfamily/Winged helix DNA-binding domain"/>
    <property type="match status" value="1"/>
</dbReference>
<keyword evidence="2" id="KW-0805">Transcription regulation</keyword>
<dbReference type="InterPro" id="IPR027383">
    <property type="entry name" value="Znf_put"/>
</dbReference>
<keyword evidence="10" id="KW-1185">Reference proteome</keyword>
<feature type="region of interest" description="Disordered" evidence="6">
    <location>
        <begin position="360"/>
        <end position="443"/>
    </location>
</feature>
<dbReference type="PANTHER" id="PTHR43133:SF8">
    <property type="entry name" value="RNA POLYMERASE SIGMA FACTOR HI_1459-RELATED"/>
    <property type="match status" value="1"/>
</dbReference>
<keyword evidence="4" id="KW-0238">DNA-binding</keyword>
<sequence length="706" mass="71503">MPTAETAASLAERSDAELIAASRSGDQGSFEELYRRHADAVRSVARRHVNNQSDVEDLTSEAFAKVLELLQRGIGPHSFFRAYVCTTVSRLAFAANQQGDRSRPTDEPELFDDPDEGASDPIMKKFESGVVARAFLSLPERWQSVLWYQIVDGMTPAEIAPLLGLRPNGVSALLVRAKEGLRNAYLQEHVQQAGEDECAPHAAMLGAYVRNGLSARNRSRVEAHVTTCSRCAALILQLEDVSVGMRGIVLPLHIGLIGGGGTLLAAAAGSGAAGGLAGSPSGAADAVPSHAGAAVEAAGPGLGAAGAAGAAGALASAAPAAAAVPKPWWAGMTQGAGLAASSAGVVAVAATVVAVTGAPLPWDKAPSAETPPASSQSGERAAGLSAASSTAGAQGASQAAPKSEQKSSPKAAGQAPAGASAASAAADPAQQPSGPSGAPAGAGSAEAAGLAVVPAAPAGAPRVADPRGPAPAEAVQPDTTAQAPAPTDSLVEDQAPFSQPAPDGEAEVPTEAPEPVASAVAPAEADPSRPDATTPRTEPLDRVPSSSAIPRPTPSSEPKAPQESDEPTQTPAPRPSEPSTPAEEPKPAEPTQTPTPRPSEPSRPADEPHPSTPTAPVHSVDSVPSLVPTDSTINVTVRPDASRPVRSLPDPLVEEHDVSDAWSPYDEVIPAPLPSRDVLDARETTPTSSMSLLEYLFVLSDRLGRR</sequence>
<feature type="compositionally biased region" description="Low complexity" evidence="6">
    <location>
        <begin position="507"/>
        <end position="525"/>
    </location>
</feature>
<gene>
    <name evidence="9" type="ORF">J2S35_001396</name>
</gene>
<feature type="compositionally biased region" description="Low complexity" evidence="6">
    <location>
        <begin position="458"/>
        <end position="472"/>
    </location>
</feature>
<dbReference type="GO" id="GO:0016987">
    <property type="term" value="F:sigma factor activity"/>
    <property type="evidence" value="ECO:0007669"/>
    <property type="project" value="UniProtKB-KW"/>
</dbReference>
<evidence type="ECO:0000256" key="1">
    <source>
        <dbReference type="ARBA" id="ARBA00010641"/>
    </source>
</evidence>
<dbReference type="SUPFAM" id="SSF88659">
    <property type="entry name" value="Sigma3 and sigma4 domains of RNA polymerase sigma factors"/>
    <property type="match status" value="1"/>
</dbReference>
<dbReference type="InterPro" id="IPR041916">
    <property type="entry name" value="Anti_sigma_zinc_sf"/>
</dbReference>
<dbReference type="InterPro" id="IPR013325">
    <property type="entry name" value="RNA_pol_sigma_r2"/>
</dbReference>
<dbReference type="InterPro" id="IPR036388">
    <property type="entry name" value="WH-like_DNA-bd_sf"/>
</dbReference>
<dbReference type="Proteomes" id="UP001247307">
    <property type="component" value="Unassembled WGS sequence"/>
</dbReference>
<protein>
    <submittedName>
        <fullName evidence="9">RNA polymerase sigma factor (Sigma-70 family)</fullName>
    </submittedName>
</protein>
<comment type="similarity">
    <text evidence="1">Belongs to the sigma-70 factor family. ECF subfamily.</text>
</comment>
<dbReference type="AlphaFoldDB" id="A0AAE3YIN4"/>
<dbReference type="Gene3D" id="1.10.1740.10">
    <property type="match status" value="1"/>
</dbReference>
<dbReference type="Pfam" id="PF04542">
    <property type="entry name" value="Sigma70_r2"/>
    <property type="match status" value="1"/>
</dbReference>
<comment type="caution">
    <text evidence="9">The sequence shown here is derived from an EMBL/GenBank/DDBJ whole genome shotgun (WGS) entry which is preliminary data.</text>
</comment>
<dbReference type="GO" id="GO:0006352">
    <property type="term" value="P:DNA-templated transcription initiation"/>
    <property type="evidence" value="ECO:0007669"/>
    <property type="project" value="InterPro"/>
</dbReference>
<keyword evidence="5" id="KW-0804">Transcription</keyword>
<dbReference type="InterPro" id="IPR014284">
    <property type="entry name" value="RNA_pol_sigma-70_dom"/>
</dbReference>
<dbReference type="InterPro" id="IPR039425">
    <property type="entry name" value="RNA_pol_sigma-70-like"/>
</dbReference>
<dbReference type="InterPro" id="IPR007627">
    <property type="entry name" value="RNA_pol_sigma70_r2"/>
</dbReference>
<dbReference type="Pfam" id="PF13490">
    <property type="entry name" value="zf-HC2"/>
    <property type="match status" value="1"/>
</dbReference>
<evidence type="ECO:0000259" key="7">
    <source>
        <dbReference type="Pfam" id="PF04542"/>
    </source>
</evidence>
<evidence type="ECO:0000313" key="9">
    <source>
        <dbReference type="EMBL" id="MDR6892456.1"/>
    </source>
</evidence>
<feature type="compositionally biased region" description="Low complexity" evidence="6">
    <location>
        <begin position="408"/>
        <end position="443"/>
    </location>
</feature>
<reference evidence="9" key="1">
    <citation type="submission" date="2023-07" db="EMBL/GenBank/DDBJ databases">
        <title>Sequencing the genomes of 1000 actinobacteria strains.</title>
        <authorList>
            <person name="Klenk H.-P."/>
        </authorList>
    </citation>
    <scope>NUCLEOTIDE SEQUENCE</scope>
    <source>
        <strain evidence="9">DSM 13988</strain>
    </source>
</reference>
<dbReference type="SUPFAM" id="SSF88946">
    <property type="entry name" value="Sigma2 domain of RNA polymerase sigma factors"/>
    <property type="match status" value="1"/>
</dbReference>
<dbReference type="PANTHER" id="PTHR43133">
    <property type="entry name" value="RNA POLYMERASE ECF-TYPE SIGMA FACTO"/>
    <property type="match status" value="1"/>
</dbReference>
<evidence type="ECO:0000256" key="3">
    <source>
        <dbReference type="ARBA" id="ARBA00023082"/>
    </source>
</evidence>
<dbReference type="GO" id="GO:0003677">
    <property type="term" value="F:DNA binding"/>
    <property type="evidence" value="ECO:0007669"/>
    <property type="project" value="UniProtKB-KW"/>
</dbReference>
<feature type="compositionally biased region" description="Low complexity" evidence="6">
    <location>
        <begin position="381"/>
        <end position="400"/>
    </location>
</feature>
<evidence type="ECO:0000259" key="8">
    <source>
        <dbReference type="Pfam" id="PF13490"/>
    </source>
</evidence>
<evidence type="ECO:0000256" key="6">
    <source>
        <dbReference type="SAM" id="MobiDB-lite"/>
    </source>
</evidence>
<feature type="domain" description="RNA polymerase sigma-70 region 2" evidence="7">
    <location>
        <begin position="33"/>
        <end position="92"/>
    </location>
</feature>
<keyword evidence="3" id="KW-0731">Sigma factor</keyword>